<gene>
    <name evidence="2" type="ORF">N7644_04050</name>
</gene>
<keyword evidence="1" id="KW-1133">Transmembrane helix</keyword>
<keyword evidence="1" id="KW-0472">Membrane</keyword>
<dbReference type="Proteomes" id="UP001159329">
    <property type="component" value="Unassembled WGS sequence"/>
</dbReference>
<dbReference type="RefSeq" id="WP_227554500.1">
    <property type="nucleotide sequence ID" value="NZ_BMDA01000001.1"/>
</dbReference>
<keyword evidence="1" id="KW-0812">Transmembrane</keyword>
<evidence type="ECO:0000256" key="1">
    <source>
        <dbReference type="SAM" id="Phobius"/>
    </source>
</evidence>
<dbReference type="EMBL" id="JAOEEO010000001">
    <property type="protein sequence ID" value="MDH0562852.1"/>
    <property type="molecule type" value="Genomic_DNA"/>
</dbReference>
<evidence type="ECO:0000313" key="3">
    <source>
        <dbReference type="Proteomes" id="UP001159329"/>
    </source>
</evidence>
<sequence length="78" mass="9506">MTYFQLTKRFYPLDHGVSVFHYVYFTVLLLSPLLGAIYGYKYWTSKRKKLLWFFPVYFIVMYLFHWYSAVYAGFPFSA</sequence>
<name>A0AA42LDV6_9GAMM</name>
<proteinExistence type="predicted"/>
<dbReference type="AlphaFoldDB" id="A0AA42LDV6"/>
<protein>
    <submittedName>
        <fullName evidence="2">Uncharacterized protein</fullName>
    </submittedName>
</protein>
<reference evidence="2" key="1">
    <citation type="submission" date="2022-09" db="EMBL/GenBank/DDBJ databases">
        <title>Intensive care unit water sources are persistently colonized with multi-drug resistant bacteria and are the site of extensive horizontal gene transfer of antibiotic resistance genes.</title>
        <authorList>
            <person name="Diorio-Toth L."/>
        </authorList>
    </citation>
    <scope>NUCLEOTIDE SEQUENCE</scope>
    <source>
        <strain evidence="2">GD04005</strain>
    </source>
</reference>
<accession>A0AA42LDV6</accession>
<evidence type="ECO:0000313" key="2">
    <source>
        <dbReference type="EMBL" id="MDH0562852.1"/>
    </source>
</evidence>
<feature type="transmembrane region" description="Helical" evidence="1">
    <location>
        <begin position="20"/>
        <end position="38"/>
    </location>
</feature>
<organism evidence="2 3">
    <name type="scientific">Acinetobacter courvalinii</name>
    <dbReference type="NCBI Taxonomy" id="280147"/>
    <lineage>
        <taxon>Bacteria</taxon>
        <taxon>Pseudomonadati</taxon>
        <taxon>Pseudomonadota</taxon>
        <taxon>Gammaproteobacteria</taxon>
        <taxon>Moraxellales</taxon>
        <taxon>Moraxellaceae</taxon>
        <taxon>Acinetobacter</taxon>
    </lineage>
</organism>
<feature type="transmembrane region" description="Helical" evidence="1">
    <location>
        <begin position="50"/>
        <end position="74"/>
    </location>
</feature>
<dbReference type="GeneID" id="80103542"/>
<comment type="caution">
    <text evidence="2">The sequence shown here is derived from an EMBL/GenBank/DDBJ whole genome shotgun (WGS) entry which is preliminary data.</text>
</comment>